<evidence type="ECO:0000259" key="8">
    <source>
        <dbReference type="SMART" id="SM00479"/>
    </source>
</evidence>
<feature type="compositionally biased region" description="Low complexity" evidence="7">
    <location>
        <begin position="185"/>
        <end position="195"/>
    </location>
</feature>
<keyword evidence="5" id="KW-0269">Exonuclease</keyword>
<dbReference type="AlphaFoldDB" id="A0A9W6BVY7"/>
<dbReference type="GO" id="GO:0005634">
    <property type="term" value="C:nucleus"/>
    <property type="evidence" value="ECO:0007669"/>
    <property type="project" value="UniProtKB-SubCell"/>
</dbReference>
<dbReference type="EMBL" id="BRXU01000028">
    <property type="protein sequence ID" value="GLC59501.1"/>
    <property type="molecule type" value="Genomic_DNA"/>
</dbReference>
<comment type="caution">
    <text evidence="9">The sequence shown here is derived from an EMBL/GenBank/DDBJ whole genome shotgun (WGS) entry which is preliminary data.</text>
</comment>
<feature type="compositionally biased region" description="Low complexity" evidence="7">
    <location>
        <begin position="155"/>
        <end position="170"/>
    </location>
</feature>
<evidence type="ECO:0000256" key="2">
    <source>
        <dbReference type="ARBA" id="ARBA00006357"/>
    </source>
</evidence>
<feature type="compositionally biased region" description="Gly residues" evidence="7">
    <location>
        <begin position="571"/>
        <end position="582"/>
    </location>
</feature>
<feature type="region of interest" description="Disordered" evidence="7">
    <location>
        <begin position="542"/>
        <end position="778"/>
    </location>
</feature>
<feature type="compositionally biased region" description="Low complexity" evidence="7">
    <location>
        <begin position="693"/>
        <end position="724"/>
    </location>
</feature>
<evidence type="ECO:0000256" key="7">
    <source>
        <dbReference type="SAM" id="MobiDB-lite"/>
    </source>
</evidence>
<dbReference type="Proteomes" id="UP001165080">
    <property type="component" value="Unassembled WGS sequence"/>
</dbReference>
<evidence type="ECO:0000256" key="5">
    <source>
        <dbReference type="ARBA" id="ARBA00022839"/>
    </source>
</evidence>
<keyword evidence="6" id="KW-0539">Nucleus</keyword>
<dbReference type="InterPro" id="IPR034922">
    <property type="entry name" value="REX1-like_exo"/>
</dbReference>
<evidence type="ECO:0000256" key="1">
    <source>
        <dbReference type="ARBA" id="ARBA00004123"/>
    </source>
</evidence>
<feature type="region of interest" description="Disordered" evidence="7">
    <location>
        <begin position="59"/>
        <end position="109"/>
    </location>
</feature>
<evidence type="ECO:0000256" key="6">
    <source>
        <dbReference type="ARBA" id="ARBA00023242"/>
    </source>
</evidence>
<dbReference type="CDD" id="cd06145">
    <property type="entry name" value="REX1_like"/>
    <property type="match status" value="1"/>
</dbReference>
<reference evidence="9 10" key="1">
    <citation type="journal article" date="2023" name="Commun. Biol.">
        <title>Reorganization of the ancestral sex-determining regions during the evolution of trioecy in Pleodorina starrii.</title>
        <authorList>
            <person name="Takahashi K."/>
            <person name="Suzuki S."/>
            <person name="Kawai-Toyooka H."/>
            <person name="Yamamoto K."/>
            <person name="Hamaji T."/>
            <person name="Ootsuki R."/>
            <person name="Yamaguchi H."/>
            <person name="Kawachi M."/>
            <person name="Higashiyama T."/>
            <person name="Nozaki H."/>
        </authorList>
    </citation>
    <scope>NUCLEOTIDE SEQUENCE [LARGE SCALE GENOMIC DNA]</scope>
    <source>
        <strain evidence="9 10">NIES-4479</strain>
    </source>
</reference>
<dbReference type="InterPro" id="IPR012337">
    <property type="entry name" value="RNaseH-like_sf"/>
</dbReference>
<feature type="compositionally biased region" description="Acidic residues" evidence="7">
    <location>
        <begin position="59"/>
        <end position="75"/>
    </location>
</feature>
<comment type="subcellular location">
    <subcellularLocation>
        <location evidence="1">Nucleus</location>
    </subcellularLocation>
</comment>
<dbReference type="SMART" id="SM00479">
    <property type="entry name" value="EXOIII"/>
    <property type="match status" value="1"/>
</dbReference>
<dbReference type="PANTHER" id="PTHR12801">
    <property type="entry name" value="RNA EXONUCLEASE REXO1 / RECO3 FAMILY MEMBER-RELATED"/>
    <property type="match status" value="1"/>
</dbReference>
<feature type="domain" description="Exonuclease" evidence="8">
    <location>
        <begin position="245"/>
        <end position="414"/>
    </location>
</feature>
<dbReference type="InterPro" id="IPR013520">
    <property type="entry name" value="Ribonucl_H"/>
</dbReference>
<dbReference type="GO" id="GO:0004527">
    <property type="term" value="F:exonuclease activity"/>
    <property type="evidence" value="ECO:0007669"/>
    <property type="project" value="UniProtKB-KW"/>
</dbReference>
<feature type="compositionally biased region" description="Acidic residues" evidence="7">
    <location>
        <begin position="747"/>
        <end position="761"/>
    </location>
</feature>
<name>A0A9W6BVY7_9CHLO</name>
<proteinExistence type="inferred from homology"/>
<feature type="compositionally biased region" description="Basic and acidic residues" evidence="7">
    <location>
        <begin position="633"/>
        <end position="643"/>
    </location>
</feature>
<evidence type="ECO:0000256" key="3">
    <source>
        <dbReference type="ARBA" id="ARBA00022722"/>
    </source>
</evidence>
<dbReference type="InterPro" id="IPR036397">
    <property type="entry name" value="RNaseH_sf"/>
</dbReference>
<keyword evidence="10" id="KW-1185">Reference proteome</keyword>
<comment type="similarity">
    <text evidence="2">Belongs to the REXO1/REXO3 family.</text>
</comment>
<evidence type="ECO:0000256" key="4">
    <source>
        <dbReference type="ARBA" id="ARBA00022801"/>
    </source>
</evidence>
<evidence type="ECO:0000313" key="10">
    <source>
        <dbReference type="Proteomes" id="UP001165080"/>
    </source>
</evidence>
<evidence type="ECO:0000313" key="9">
    <source>
        <dbReference type="EMBL" id="GLC59501.1"/>
    </source>
</evidence>
<feature type="compositionally biased region" description="Basic residues" evidence="7">
    <location>
        <begin position="765"/>
        <end position="778"/>
    </location>
</feature>
<sequence>MFSDATTDDLVSLVKFCNKHDIPGKNGLWPKFIRAHSRYMDPKKHSRKLLEAFAADLMAEDDDDDEDEDEEEEAPQADGAGAAAGGESGAAGESPATAPPAPKRAFKRSAAAAARAREVVPRYLKWIRRARKDAANRLGEVPPPQPGEPDFATTGQQLQQQPQQKQQQKQKGGEEGKEKEKERPAAAQAQAQAPPMDSQQVSVWSLVRRTRANSRYDTLFGHLPSYDVGWVRAKRSQLSADVRPRLLALDCEMCSTETDDAALLGVCVVDEFGAVVYRELVRPEGVIKDLRTQLTGVTEADLEGVTVTARDAQKAVRKLLEGGGEGGDGRPVVLVGHSLHHDLTALRIDFQPVIDTALMYSFRGLPACTPGLKDLAKVFLGLDMRRGEGGAHDSREDASVTMRIVMRELQMAAPSFQVDAPQIQVPPSEQAKLLVHSLPEGAGEEQLRAAFEAADAPAFERVEHSVDGSKKFRKQMILVFKHAGVSHTAFLKLPGRASSDSMGRKFKVLNLGPGTGNNCKVRKMAGHNGMLYTPFTRLLKEENKSPAGGGAKKQTAGAKKQTAGKKRPRSPGGGGGGGGGGPSPGPTGAAAAAAAKPAEAGAGAAAANGSERKAKKQKREEHGGGGGGGGGDPVKEAGKRPRVADGAGADAQAAAPKPVPEPAAAAAAVETDSQPPSQAKRKRRRKSGQNGQAAAPAAATAAAPAAATVTAPVTAPPGTAAAAAEEADGAKRSKKGKERKRKRGETEAAEEGGEGGGEGEEGAVRKKGKKARKASSSD</sequence>
<gene>
    <name evidence="9" type="primary">PLEST005378</name>
    <name evidence="9" type="ORF">PLESTB_001494100</name>
</gene>
<feature type="compositionally biased region" description="Basic and acidic residues" evidence="7">
    <location>
        <begin position="171"/>
        <end position="184"/>
    </location>
</feature>
<keyword evidence="4" id="KW-0378">Hydrolase</keyword>
<accession>A0A9W6BVY7</accession>
<dbReference type="SUPFAM" id="SSF53098">
    <property type="entry name" value="Ribonuclease H-like"/>
    <property type="match status" value="1"/>
</dbReference>
<organism evidence="9 10">
    <name type="scientific">Pleodorina starrii</name>
    <dbReference type="NCBI Taxonomy" id="330485"/>
    <lineage>
        <taxon>Eukaryota</taxon>
        <taxon>Viridiplantae</taxon>
        <taxon>Chlorophyta</taxon>
        <taxon>core chlorophytes</taxon>
        <taxon>Chlorophyceae</taxon>
        <taxon>CS clade</taxon>
        <taxon>Chlamydomonadales</taxon>
        <taxon>Volvocaceae</taxon>
        <taxon>Pleodorina</taxon>
    </lineage>
</organism>
<dbReference type="PANTHER" id="PTHR12801:SF115">
    <property type="entry name" value="FI18136P1-RELATED"/>
    <property type="match status" value="1"/>
</dbReference>
<feature type="compositionally biased region" description="Basic residues" evidence="7">
    <location>
        <begin position="732"/>
        <end position="743"/>
    </location>
</feature>
<feature type="compositionally biased region" description="Low complexity" evidence="7">
    <location>
        <begin position="644"/>
        <end position="668"/>
    </location>
</feature>
<dbReference type="GO" id="GO:0003676">
    <property type="term" value="F:nucleic acid binding"/>
    <property type="evidence" value="ECO:0007669"/>
    <property type="project" value="InterPro"/>
</dbReference>
<feature type="region of interest" description="Disordered" evidence="7">
    <location>
        <begin position="136"/>
        <end position="200"/>
    </location>
</feature>
<dbReference type="InterPro" id="IPR047021">
    <property type="entry name" value="REXO1/3/4-like"/>
</dbReference>
<feature type="compositionally biased region" description="Low complexity" evidence="7">
    <location>
        <begin position="552"/>
        <end position="561"/>
    </location>
</feature>
<dbReference type="Gene3D" id="3.30.420.10">
    <property type="entry name" value="Ribonuclease H-like superfamily/Ribonuclease H"/>
    <property type="match status" value="1"/>
</dbReference>
<feature type="compositionally biased region" description="Low complexity" evidence="7">
    <location>
        <begin position="586"/>
        <end position="609"/>
    </location>
</feature>
<keyword evidence="3" id="KW-0540">Nuclease</keyword>
<protein>
    <recommendedName>
        <fullName evidence="8">Exonuclease domain-containing protein</fullName>
    </recommendedName>
</protein>